<accession>A0ABW5IIY3</accession>
<name>A0ABW5IIY3_9BACT</name>
<evidence type="ECO:0000313" key="2">
    <source>
        <dbReference type="EMBL" id="MFD2513066.1"/>
    </source>
</evidence>
<proteinExistence type="predicted"/>
<evidence type="ECO:0000313" key="3">
    <source>
        <dbReference type="Proteomes" id="UP001597544"/>
    </source>
</evidence>
<organism evidence="2 3">
    <name type="scientific">Pontibacter locisalis</name>
    <dbReference type="NCBI Taxonomy" id="1719035"/>
    <lineage>
        <taxon>Bacteria</taxon>
        <taxon>Pseudomonadati</taxon>
        <taxon>Bacteroidota</taxon>
        <taxon>Cytophagia</taxon>
        <taxon>Cytophagales</taxon>
        <taxon>Hymenobacteraceae</taxon>
        <taxon>Pontibacter</taxon>
    </lineage>
</organism>
<keyword evidence="1" id="KW-0472">Membrane</keyword>
<dbReference type="Proteomes" id="UP001597544">
    <property type="component" value="Unassembled WGS sequence"/>
</dbReference>
<dbReference type="RefSeq" id="WP_377503524.1">
    <property type="nucleotide sequence ID" value="NZ_JBHULU010000004.1"/>
</dbReference>
<keyword evidence="1" id="KW-0812">Transmembrane</keyword>
<comment type="caution">
    <text evidence="2">The sequence shown here is derived from an EMBL/GenBank/DDBJ whole genome shotgun (WGS) entry which is preliminary data.</text>
</comment>
<keyword evidence="3" id="KW-1185">Reference proteome</keyword>
<feature type="transmembrane region" description="Helical" evidence="1">
    <location>
        <begin position="7"/>
        <end position="23"/>
    </location>
</feature>
<reference evidence="3" key="1">
    <citation type="journal article" date="2019" name="Int. J. Syst. Evol. Microbiol.">
        <title>The Global Catalogue of Microorganisms (GCM) 10K type strain sequencing project: providing services to taxonomists for standard genome sequencing and annotation.</title>
        <authorList>
            <consortium name="The Broad Institute Genomics Platform"/>
            <consortium name="The Broad Institute Genome Sequencing Center for Infectious Disease"/>
            <person name="Wu L."/>
            <person name="Ma J."/>
        </authorList>
    </citation>
    <scope>NUCLEOTIDE SEQUENCE [LARGE SCALE GENOMIC DNA]</scope>
    <source>
        <strain evidence="3">KCTC 42498</strain>
    </source>
</reference>
<gene>
    <name evidence="2" type="ORF">ACFSRY_04260</name>
</gene>
<dbReference type="EMBL" id="JBHULU010000004">
    <property type="protein sequence ID" value="MFD2513066.1"/>
    <property type="molecule type" value="Genomic_DNA"/>
</dbReference>
<sequence>MNRINYVYLISVIVAAPILYFAWTRLPISPAIFLITLAALQPALYYTLKLILTKLQR</sequence>
<evidence type="ECO:0000256" key="1">
    <source>
        <dbReference type="SAM" id="Phobius"/>
    </source>
</evidence>
<keyword evidence="1" id="KW-1133">Transmembrane helix</keyword>
<feature type="transmembrane region" description="Helical" evidence="1">
    <location>
        <begin position="29"/>
        <end position="48"/>
    </location>
</feature>
<protein>
    <submittedName>
        <fullName evidence="2">Uncharacterized protein</fullName>
    </submittedName>
</protein>